<feature type="domain" description="Mandelate racemase/muconate lactonizing enzyme C-terminal" evidence="3">
    <location>
        <begin position="162"/>
        <end position="259"/>
    </location>
</feature>
<evidence type="ECO:0000313" key="6">
    <source>
        <dbReference type="Proteomes" id="UP000321776"/>
    </source>
</evidence>
<dbReference type="PANTHER" id="PTHR48080">
    <property type="entry name" value="D-GALACTONATE DEHYDRATASE-RELATED"/>
    <property type="match status" value="1"/>
</dbReference>
<dbReference type="Pfam" id="PF13378">
    <property type="entry name" value="MR_MLE_C"/>
    <property type="match status" value="1"/>
</dbReference>
<feature type="binding site" evidence="2">
    <location>
        <position position="264"/>
    </location>
    <ligand>
        <name>Mg(2+)</name>
        <dbReference type="ChEBI" id="CHEBI:18420"/>
    </ligand>
</feature>
<reference evidence="5" key="2">
    <citation type="submission" date="2019-08" db="EMBL/GenBank/DDBJ databases">
        <authorList>
            <person name="Im W.-T."/>
        </authorList>
    </citation>
    <scope>NUCLEOTIDE SEQUENCE</scope>
    <source>
        <strain evidence="5">NF 2-5-3</strain>
    </source>
</reference>
<evidence type="ECO:0000313" key="4">
    <source>
        <dbReference type="EMBL" id="MEM5339360.1"/>
    </source>
</evidence>
<dbReference type="Proteomes" id="UP001481677">
    <property type="component" value="Unassembled WGS sequence"/>
</dbReference>
<dbReference type="GO" id="GO:0046872">
    <property type="term" value="F:metal ion binding"/>
    <property type="evidence" value="ECO:0007669"/>
    <property type="project" value="UniProtKB-KW"/>
</dbReference>
<evidence type="ECO:0000256" key="1">
    <source>
        <dbReference type="PIRSR" id="PIRSR634611-1"/>
    </source>
</evidence>
<evidence type="ECO:0000313" key="5">
    <source>
        <dbReference type="EMBL" id="TXC82998.1"/>
    </source>
</evidence>
<dbReference type="AlphaFoldDB" id="A0A5C6VI59"/>
<keyword evidence="2" id="KW-0460">Magnesium</keyword>
<proteinExistence type="predicted"/>
<sequence>MRITAIREVSVPLEGNVANAYVNFSEHTVSLVALQTDVIRNGKPVTGFAFDSIGRYAQSGILRDRMMPRLEAAAPESLLDKSGEFFDAAKVLQTIMRNEKPGGHGDRAAAAAAIELAVWDLNAKLADEPAHATIARHFQRKGNREGVTVYAAGGYYYPGDSVKRLQDEMRGYQEMGYETFKMKIGGASLEEDVARIEAVLEVVGDGQRLAVDANGRFDLQTALDYAKAITPYALRWYEEIGDPLDYDLNRQVAEAYSGRIATGENLFSVQDVNNLTLFGGMRPGLDIFQMDTGLCYGLTEFAKMIDVMERRGFNRNQLHPHGGHLINMHVAAGLELGGCEAYPGVFQPFGGYPDRCGVGGGRVRPTDAPGFGLEEKDGLRPWLAQLAS</sequence>
<reference evidence="5 6" key="1">
    <citation type="journal article" date="2018" name="Int. J. Syst. Evol. Microbiol.">
        <title>Paraburkholderia azotifigens sp. nov., a nitrogen-fixing bacterium isolated from paddy soil.</title>
        <authorList>
            <person name="Choi G.M."/>
            <person name="Im W.T."/>
        </authorList>
    </citation>
    <scope>NUCLEOTIDE SEQUENCE [LARGE SCALE GENOMIC DNA]</scope>
    <source>
        <strain evidence="5 6">NF 2-5-3</strain>
    </source>
</reference>
<dbReference type="EMBL" id="JAZHGA010000003">
    <property type="protein sequence ID" value="MEM5339360.1"/>
    <property type="molecule type" value="Genomic_DNA"/>
</dbReference>
<accession>A0A5C6VI59</accession>
<dbReference type="InterPro" id="IPR034593">
    <property type="entry name" value="DgoD-like"/>
</dbReference>
<dbReference type="InterPro" id="IPR013342">
    <property type="entry name" value="Mandelate_racemase_C"/>
</dbReference>
<dbReference type="SFLD" id="SFLDF00118">
    <property type="entry name" value="D-tartrate_dehydratase"/>
    <property type="match status" value="1"/>
</dbReference>
<dbReference type="InterPro" id="IPR029065">
    <property type="entry name" value="Enolase_C-like"/>
</dbReference>
<dbReference type="SUPFAM" id="SSF51604">
    <property type="entry name" value="Enolase C-terminal domain-like"/>
    <property type="match status" value="1"/>
</dbReference>
<reference evidence="4 7" key="3">
    <citation type="submission" date="2024-01" db="EMBL/GenBank/DDBJ databases">
        <title>The diversity of rhizobia nodulating Mimosa spp. in eleven states of Brazil covering several biomes is determined by host plant, location, and edaphic factors.</title>
        <authorList>
            <person name="Rouws L."/>
            <person name="Barauna A."/>
            <person name="Beukes C."/>
            <person name="De Faria S.M."/>
            <person name="Gross E."/>
            <person name="Dos Reis Junior F.B."/>
            <person name="Simon M."/>
            <person name="Maluk M."/>
            <person name="Odee D.W."/>
            <person name="Kenicer G."/>
            <person name="Young J.P.W."/>
            <person name="Reis V.M."/>
            <person name="Zilli J."/>
            <person name="James E.K."/>
        </authorList>
    </citation>
    <scope>NUCLEOTIDE SEQUENCE [LARGE SCALE GENOMIC DNA]</scope>
    <source>
        <strain evidence="4 7">JPY530</strain>
    </source>
</reference>
<dbReference type="RefSeq" id="WP_147235518.1">
    <property type="nucleotide sequence ID" value="NZ_JAZHFZ010000003.1"/>
</dbReference>
<protein>
    <submittedName>
        <fullName evidence="4 5">Mandelate racemase</fullName>
    </submittedName>
</protein>
<dbReference type="EMBL" id="VOQS01000003">
    <property type="protein sequence ID" value="TXC82998.1"/>
    <property type="molecule type" value="Genomic_DNA"/>
</dbReference>
<keyword evidence="7" id="KW-1185">Reference proteome</keyword>
<gene>
    <name evidence="5" type="ORF">FRZ40_21535</name>
    <name evidence="4" type="ORF">V4C56_06890</name>
</gene>
<dbReference type="GO" id="GO:0047808">
    <property type="term" value="F:D(-)-tartrate dehydratase activity"/>
    <property type="evidence" value="ECO:0007669"/>
    <property type="project" value="InterPro"/>
</dbReference>
<dbReference type="InterPro" id="IPR029017">
    <property type="entry name" value="Enolase-like_N"/>
</dbReference>
<dbReference type="SMART" id="SM00922">
    <property type="entry name" value="MR_MLE"/>
    <property type="match status" value="1"/>
</dbReference>
<feature type="binding site" evidence="2">
    <location>
        <position position="212"/>
    </location>
    <ligand>
        <name>Mg(2+)</name>
        <dbReference type="ChEBI" id="CHEBI:18420"/>
    </ligand>
</feature>
<comment type="caution">
    <text evidence="5">The sequence shown here is derived from an EMBL/GenBank/DDBJ whole genome shotgun (WGS) entry which is preliminary data.</text>
</comment>
<keyword evidence="2" id="KW-0479">Metal-binding</keyword>
<evidence type="ECO:0000313" key="7">
    <source>
        <dbReference type="Proteomes" id="UP001481677"/>
    </source>
</evidence>
<dbReference type="SFLD" id="SFLDG00179">
    <property type="entry name" value="mandelate_racemase"/>
    <property type="match status" value="1"/>
</dbReference>
<dbReference type="Gene3D" id="3.20.20.120">
    <property type="entry name" value="Enolase-like C-terminal domain"/>
    <property type="match status" value="1"/>
</dbReference>
<dbReference type="InterPro" id="IPR036849">
    <property type="entry name" value="Enolase-like_C_sf"/>
</dbReference>
<feature type="active site" description="acceptor" evidence="1">
    <location>
        <position position="183"/>
    </location>
</feature>
<comment type="cofactor">
    <cofactor evidence="2">
        <name>Mg(2+)</name>
        <dbReference type="ChEBI" id="CHEBI:18420"/>
    </cofactor>
    <text evidence="2">Binds 1 Mg(2+) ion per subunit.</text>
</comment>
<dbReference type="CDD" id="cd03326">
    <property type="entry name" value="MR_like_1"/>
    <property type="match status" value="1"/>
</dbReference>
<evidence type="ECO:0000259" key="3">
    <source>
        <dbReference type="SMART" id="SM00922"/>
    </source>
</evidence>
<dbReference type="Gene3D" id="3.30.390.10">
    <property type="entry name" value="Enolase-like, N-terminal domain"/>
    <property type="match status" value="1"/>
</dbReference>
<dbReference type="SUPFAM" id="SSF54826">
    <property type="entry name" value="Enolase N-terminal domain-like"/>
    <property type="match status" value="1"/>
</dbReference>
<dbReference type="PANTHER" id="PTHR48080:SF5">
    <property type="entry name" value="D(-)-TARTRATE DEHYDRATASE"/>
    <property type="match status" value="1"/>
</dbReference>
<dbReference type="SFLD" id="SFLDS00001">
    <property type="entry name" value="Enolase"/>
    <property type="match status" value="1"/>
</dbReference>
<dbReference type="Proteomes" id="UP000321776">
    <property type="component" value="Unassembled WGS sequence"/>
</dbReference>
<feature type="active site" description="Proton donor/acceptor" evidence="1">
    <location>
        <position position="321"/>
    </location>
</feature>
<evidence type="ECO:0000256" key="2">
    <source>
        <dbReference type="PIRSR" id="PIRSR634611-3"/>
    </source>
</evidence>
<dbReference type="InterPro" id="IPR034611">
    <property type="entry name" value="D-tartrate_dehydratase"/>
</dbReference>
<organism evidence="5 6">
    <name type="scientific">Paraburkholderia azotifigens</name>
    <dbReference type="NCBI Taxonomy" id="2057004"/>
    <lineage>
        <taxon>Bacteria</taxon>
        <taxon>Pseudomonadati</taxon>
        <taxon>Pseudomonadota</taxon>
        <taxon>Betaproteobacteria</taxon>
        <taxon>Burkholderiales</taxon>
        <taxon>Burkholderiaceae</taxon>
        <taxon>Paraburkholderia</taxon>
    </lineage>
</organism>
<feature type="binding site" evidence="2">
    <location>
        <position position="238"/>
    </location>
    <ligand>
        <name>Mg(2+)</name>
        <dbReference type="ChEBI" id="CHEBI:18420"/>
    </ligand>
</feature>
<name>A0A5C6VI59_9BURK</name>